<evidence type="ECO:0000256" key="6">
    <source>
        <dbReference type="ARBA" id="ARBA00023242"/>
    </source>
</evidence>
<comment type="caution">
    <text evidence="10">The sequence shown here is derived from an EMBL/GenBank/DDBJ whole genome shotgun (WGS) entry which is preliminary data.</text>
</comment>
<evidence type="ECO:0000256" key="4">
    <source>
        <dbReference type="ARBA" id="ARBA00023172"/>
    </source>
</evidence>
<keyword evidence="4 7" id="KW-0233">DNA recombination</keyword>
<organism evidence="10 11">
    <name type="scientific">Chrysophaeum taylorii</name>
    <dbReference type="NCBI Taxonomy" id="2483200"/>
    <lineage>
        <taxon>Eukaryota</taxon>
        <taxon>Sar</taxon>
        <taxon>Stramenopiles</taxon>
        <taxon>Ochrophyta</taxon>
        <taxon>Pelagophyceae</taxon>
        <taxon>Pelagomonadales</taxon>
        <taxon>Pelagomonadaceae</taxon>
        <taxon>Chrysophaeum</taxon>
    </lineage>
</organism>
<dbReference type="PANTHER" id="PTHR16140">
    <property type="entry name" value="NON-STRUCTURAL MAINTENANCE OF CHROMOSOMES ELEMENT 4"/>
    <property type="match status" value="1"/>
</dbReference>
<protein>
    <recommendedName>
        <fullName evidence="7">Non-structural maintenance of chromosomes element 4</fullName>
    </recommendedName>
</protein>
<evidence type="ECO:0000259" key="9">
    <source>
        <dbReference type="Pfam" id="PF08743"/>
    </source>
</evidence>
<reference evidence="10" key="1">
    <citation type="submission" date="2023-01" db="EMBL/GenBank/DDBJ databases">
        <title>Metagenome sequencing of chrysophaentin producing Chrysophaeum taylorii.</title>
        <authorList>
            <person name="Davison J."/>
            <person name="Bewley C."/>
        </authorList>
    </citation>
    <scope>NUCLEOTIDE SEQUENCE</scope>
    <source>
        <strain evidence="10">NIES-1699</strain>
    </source>
</reference>
<evidence type="ECO:0000256" key="1">
    <source>
        <dbReference type="ARBA" id="ARBA00004123"/>
    </source>
</evidence>
<evidence type="ECO:0000313" key="10">
    <source>
        <dbReference type="EMBL" id="KAJ8607191.1"/>
    </source>
</evidence>
<evidence type="ECO:0000256" key="3">
    <source>
        <dbReference type="ARBA" id="ARBA00022763"/>
    </source>
</evidence>
<keyword evidence="6 7" id="KW-0539">Nucleus</keyword>
<dbReference type="EMBL" id="JAQMWT010000230">
    <property type="protein sequence ID" value="KAJ8607191.1"/>
    <property type="molecule type" value="Genomic_DNA"/>
</dbReference>
<dbReference type="GO" id="GO:0005634">
    <property type="term" value="C:nucleus"/>
    <property type="evidence" value="ECO:0007669"/>
    <property type="project" value="UniProtKB-SubCell"/>
</dbReference>
<dbReference type="PANTHER" id="PTHR16140:SF0">
    <property type="entry name" value="NON-STRUCTURAL MAINTENANCE OF CHROMOSOMES ELEMENT 4"/>
    <property type="match status" value="1"/>
</dbReference>
<comment type="similarity">
    <text evidence="2 7">Belongs to the NSE4 family.</text>
</comment>
<keyword evidence="5 7" id="KW-0234">DNA repair</keyword>
<feature type="region of interest" description="Disordered" evidence="8">
    <location>
        <begin position="138"/>
        <end position="172"/>
    </location>
</feature>
<evidence type="ECO:0000256" key="8">
    <source>
        <dbReference type="SAM" id="MobiDB-lite"/>
    </source>
</evidence>
<comment type="function">
    <text evidence="7">Component of the SMC5-SMC6 complex, that promotes sister chromatid alignment after DNA damage and facilitates double-stranded DNA breaks (DSBs) repair via homologous recombination between sister chromatids.</text>
</comment>
<dbReference type="Pfam" id="PF08743">
    <property type="entry name" value="Nse4_C"/>
    <property type="match status" value="1"/>
</dbReference>
<comment type="subcellular location">
    <subcellularLocation>
        <location evidence="1 7">Nucleus</location>
    </subcellularLocation>
</comment>
<gene>
    <name evidence="10" type="ORF">CTAYLR_007355</name>
</gene>
<evidence type="ECO:0000256" key="2">
    <source>
        <dbReference type="ARBA" id="ARBA00008997"/>
    </source>
</evidence>
<keyword evidence="11" id="KW-1185">Reference proteome</keyword>
<feature type="domain" description="Non-structural maintenance of chromosome element 4 C-terminal" evidence="9">
    <location>
        <begin position="195"/>
        <end position="277"/>
    </location>
</feature>
<dbReference type="GO" id="GO:0030915">
    <property type="term" value="C:Smc5-Smc6 complex"/>
    <property type="evidence" value="ECO:0007669"/>
    <property type="project" value="UniProtKB-UniRule"/>
</dbReference>
<evidence type="ECO:0000256" key="7">
    <source>
        <dbReference type="RuleBase" id="RU365071"/>
    </source>
</evidence>
<dbReference type="GO" id="GO:0006310">
    <property type="term" value="P:DNA recombination"/>
    <property type="evidence" value="ECO:0007669"/>
    <property type="project" value="UniProtKB-UniRule"/>
</dbReference>
<dbReference type="InterPro" id="IPR014854">
    <property type="entry name" value="Nse4_C"/>
</dbReference>
<dbReference type="Proteomes" id="UP001230188">
    <property type="component" value="Unassembled WGS sequence"/>
</dbReference>
<name>A0AAD7UJY5_9STRA</name>
<dbReference type="InterPro" id="IPR027786">
    <property type="entry name" value="Nse4/EID"/>
</dbReference>
<evidence type="ECO:0000313" key="11">
    <source>
        <dbReference type="Proteomes" id="UP001230188"/>
    </source>
</evidence>
<accession>A0AAD7UJY5</accession>
<feature type="compositionally biased region" description="Polar residues" evidence="8">
    <location>
        <begin position="156"/>
        <end position="165"/>
    </location>
</feature>
<evidence type="ECO:0000256" key="5">
    <source>
        <dbReference type="ARBA" id="ARBA00023204"/>
    </source>
</evidence>
<comment type="subunit">
    <text evidence="7">Component of the SMC5-SMC6 complex.</text>
</comment>
<dbReference type="AlphaFoldDB" id="A0AAD7UJY5"/>
<feature type="region of interest" description="Disordered" evidence="8">
    <location>
        <begin position="275"/>
        <end position="295"/>
    </location>
</feature>
<keyword evidence="3 7" id="KW-0227">DNA damage</keyword>
<dbReference type="GO" id="GO:0006281">
    <property type="term" value="P:DNA repair"/>
    <property type="evidence" value="ECO:0007669"/>
    <property type="project" value="UniProtKB-UniRule"/>
</dbReference>
<proteinExistence type="inferred from homology"/>
<sequence>MTGQSEEERRALRAEQRALLDRITDRSAELSNLESDILNEERNNNNSLFKKVRFTRELGNDGENLVAISGVAVKRSAQLSQSVSQYSSSKICERLRLEYGGHEDGLWLGLGREVSSLFRTVPRLDFLCGPLQKPEKVKKVAQRRSKRNDDDEDIQETQYETVDQSTKTKRQEEATNHRLQHLLHTLKAKGAKDSPVDVFDLCVNPESFHETVENFFDLSFLVKDSKAGLAVDGDTGLPTARLTDQPEEALEKKQTVVVLGPQDIASIAQAWEISRPTLARTHPKRSDDDDDDDAE</sequence>